<dbReference type="EMBL" id="AP012342">
    <property type="protein sequence ID" value="BAM06319.1"/>
    <property type="molecule type" value="Genomic_DNA"/>
</dbReference>
<reference evidence="4" key="2">
    <citation type="submission" date="2012-03" db="EMBL/GenBank/DDBJ databases">
        <title>The complete genome sequence of the pioneer microbe on fresh volcanic deposit, Leptospirillum ferrooxidans strain C2-3.</title>
        <authorList>
            <person name="Fujimura R."/>
            <person name="Sato Y."/>
            <person name="Nishizawa T."/>
            <person name="Nanba K."/>
            <person name="Oshima K."/>
            <person name="Hattori M."/>
            <person name="Kamijo T."/>
            <person name="Ohta H."/>
        </authorList>
    </citation>
    <scope>NUCLEOTIDE SEQUENCE [LARGE SCALE GENOMIC DNA]</scope>
    <source>
        <strain evidence="4">C2-3</strain>
    </source>
</reference>
<keyword evidence="4" id="KW-1185">Reference proteome</keyword>
<evidence type="ECO:0000256" key="1">
    <source>
        <dbReference type="SAM" id="MobiDB-lite"/>
    </source>
</evidence>
<name>I0IM20_LEPFC</name>
<dbReference type="eggNOG" id="ENOG5032QVP">
    <property type="taxonomic scope" value="Bacteria"/>
</dbReference>
<feature type="region of interest" description="Disordered" evidence="1">
    <location>
        <begin position="1"/>
        <end position="30"/>
    </location>
</feature>
<keyword evidence="2" id="KW-0812">Transmembrane</keyword>
<dbReference type="Proteomes" id="UP000007382">
    <property type="component" value="Chromosome"/>
</dbReference>
<proteinExistence type="predicted"/>
<evidence type="ECO:0000313" key="4">
    <source>
        <dbReference type="Proteomes" id="UP000007382"/>
    </source>
</evidence>
<protein>
    <submittedName>
        <fullName evidence="3">Putative IcmL protein</fullName>
    </submittedName>
</protein>
<dbReference type="KEGG" id="lfc:LFE_0603"/>
<dbReference type="HOGENOM" id="CLU_087632_1_0_0"/>
<dbReference type="NCBIfam" id="NF038072">
    <property type="entry name" value="IcmL_DotI_only"/>
    <property type="match status" value="1"/>
</dbReference>
<dbReference type="Pfam" id="PF11393">
    <property type="entry name" value="T4BSS_DotI_IcmL"/>
    <property type="match status" value="1"/>
</dbReference>
<accession>I0IM20</accession>
<keyword evidence="2" id="KW-0472">Membrane</keyword>
<dbReference type="AlphaFoldDB" id="I0IM20"/>
<evidence type="ECO:0000313" key="3">
    <source>
        <dbReference type="EMBL" id="BAM06319.1"/>
    </source>
</evidence>
<feature type="transmembrane region" description="Helical" evidence="2">
    <location>
        <begin position="55"/>
        <end position="78"/>
    </location>
</feature>
<gene>
    <name evidence="3" type="ordered locus">LFE_0603</name>
</gene>
<reference evidence="3 4" key="1">
    <citation type="journal article" date="2012" name="J. Bacteriol.">
        <title>Complete Genome Sequence of Leptospirillum ferrooxidans Strain C2-3, Isolated from a Fresh Volcanic Ash Deposit on the Island of Miyake, Japan.</title>
        <authorList>
            <person name="Fujimura R."/>
            <person name="Sato Y."/>
            <person name="Nishizawa T."/>
            <person name="Oshima K."/>
            <person name="Kim S.-W."/>
            <person name="Hattori M."/>
            <person name="Kamijo T."/>
            <person name="Ohta H."/>
        </authorList>
    </citation>
    <scope>NUCLEOTIDE SEQUENCE [LARGE SCALE GENOMIC DNA]</scope>
    <source>
        <strain evidence="3 4">C2-3</strain>
    </source>
</reference>
<organism evidence="3 4">
    <name type="scientific">Leptospirillum ferrooxidans (strain C2-3)</name>
    <dbReference type="NCBI Taxonomy" id="1162668"/>
    <lineage>
        <taxon>Bacteria</taxon>
        <taxon>Pseudomonadati</taxon>
        <taxon>Nitrospirota</taxon>
        <taxon>Nitrospiria</taxon>
        <taxon>Nitrospirales</taxon>
        <taxon>Nitrospiraceae</taxon>
        <taxon>Leptospirillum</taxon>
    </lineage>
</organism>
<dbReference type="CDD" id="cd16385">
    <property type="entry name" value="IcmL"/>
    <property type="match status" value="1"/>
</dbReference>
<dbReference type="OrthoDB" id="6367129at2"/>
<dbReference type="RefSeq" id="WP_014448811.1">
    <property type="nucleotide sequence ID" value="NC_017094.1"/>
</dbReference>
<evidence type="ECO:0000256" key="2">
    <source>
        <dbReference type="SAM" id="Phobius"/>
    </source>
</evidence>
<dbReference type="PATRIC" id="fig|1162668.3.peg.706"/>
<sequence length="240" mass="25633">MGLFGFGKQKEQTTGGSAGQKASAPGSSPIREGGAEFVRFRNDFYKDEYRNKSAILRYGAGALLASVLLNGAMGWALVHKSPVYFAATNDGRILPLVPLSHPAASDRAVVSWATNVATAAYSYDFVNWRSALSGLSPEFTKEGFASFIGSLKASGNLKLVSDNRMVASAVPTEAGVILAKGLLKGVYVWKIQVPILVTYQAAKSSVSQNLLVTLMVVRRSVLVHPKGLAVAQFLAKEHKL</sequence>
<dbReference type="InterPro" id="IPR021055">
    <property type="entry name" value="T4BSS_IcmL/DotI"/>
</dbReference>
<dbReference type="STRING" id="1162668.LFE_0603"/>
<keyword evidence="2" id="KW-1133">Transmembrane helix</keyword>